<reference evidence="2" key="1">
    <citation type="submission" date="2018-05" db="EMBL/GenBank/DDBJ databases">
        <authorList>
            <person name="Lanie J.A."/>
            <person name="Ng W.-L."/>
            <person name="Kazmierczak K.M."/>
            <person name="Andrzejewski T.M."/>
            <person name="Davidsen T.M."/>
            <person name="Wayne K.J."/>
            <person name="Tettelin H."/>
            <person name="Glass J.I."/>
            <person name="Rusch D."/>
            <person name="Podicherti R."/>
            <person name="Tsui H.-C.T."/>
            <person name="Winkler M.E."/>
        </authorList>
    </citation>
    <scope>NUCLEOTIDE SEQUENCE</scope>
</reference>
<proteinExistence type="predicted"/>
<keyword evidence="1" id="KW-0812">Transmembrane</keyword>
<keyword evidence="1" id="KW-0472">Membrane</keyword>
<organism evidence="2">
    <name type="scientific">marine metagenome</name>
    <dbReference type="NCBI Taxonomy" id="408172"/>
    <lineage>
        <taxon>unclassified sequences</taxon>
        <taxon>metagenomes</taxon>
        <taxon>ecological metagenomes</taxon>
    </lineage>
</organism>
<accession>A0A382TAQ6</accession>
<name>A0A382TAQ6_9ZZZZ</name>
<evidence type="ECO:0000313" key="2">
    <source>
        <dbReference type="EMBL" id="SVD18872.1"/>
    </source>
</evidence>
<sequence>MRKRKKKNSSKFILPSIIVFFTIILFLSLPFLLKFKSIQNIIEKKVSSEFKINLKNLDDI</sequence>
<gene>
    <name evidence="2" type="ORF">METZ01_LOCUS371726</name>
</gene>
<dbReference type="AlphaFoldDB" id="A0A382TAQ6"/>
<feature type="transmembrane region" description="Helical" evidence="1">
    <location>
        <begin position="12"/>
        <end position="33"/>
    </location>
</feature>
<feature type="non-terminal residue" evidence="2">
    <location>
        <position position="60"/>
    </location>
</feature>
<protein>
    <submittedName>
        <fullName evidence="2">Uncharacterized protein</fullName>
    </submittedName>
</protein>
<keyword evidence="1" id="KW-1133">Transmembrane helix</keyword>
<dbReference type="EMBL" id="UINC01134993">
    <property type="protein sequence ID" value="SVD18872.1"/>
    <property type="molecule type" value="Genomic_DNA"/>
</dbReference>
<evidence type="ECO:0000256" key="1">
    <source>
        <dbReference type="SAM" id="Phobius"/>
    </source>
</evidence>